<dbReference type="InterPro" id="IPR041664">
    <property type="entry name" value="AAA_16"/>
</dbReference>
<organism evidence="5 6">
    <name type="scientific">Streptomyces californicus</name>
    <dbReference type="NCBI Taxonomy" id="67351"/>
    <lineage>
        <taxon>Bacteria</taxon>
        <taxon>Bacillati</taxon>
        <taxon>Actinomycetota</taxon>
        <taxon>Actinomycetes</taxon>
        <taxon>Kitasatosporales</taxon>
        <taxon>Streptomycetaceae</taxon>
        <taxon>Streptomyces</taxon>
    </lineage>
</organism>
<dbReference type="CDD" id="cd06170">
    <property type="entry name" value="LuxR_C_like"/>
    <property type="match status" value="1"/>
</dbReference>
<keyword evidence="1" id="KW-0547">Nucleotide-binding</keyword>
<feature type="region of interest" description="Disordered" evidence="3">
    <location>
        <begin position="316"/>
        <end position="336"/>
    </location>
</feature>
<dbReference type="PROSITE" id="PS50043">
    <property type="entry name" value="HTH_LUXR_2"/>
    <property type="match status" value="1"/>
</dbReference>
<dbReference type="AlphaFoldDB" id="A0ABD7D8K5"/>
<accession>A0ABD7D8K5</accession>
<keyword evidence="5" id="KW-0614">Plasmid</keyword>
<dbReference type="Gene3D" id="1.10.10.10">
    <property type="entry name" value="Winged helix-like DNA-binding domain superfamily/Winged helix DNA-binding domain"/>
    <property type="match status" value="1"/>
</dbReference>
<reference evidence="5 6" key="1">
    <citation type="submission" date="2021-02" db="EMBL/GenBank/DDBJ databases">
        <title>FDA dAtabase for Regulatory Grade micrObial Sequences (FDA-ARGOS): Supporting development and validation of Infectious Disease Dx tests.</title>
        <authorList>
            <person name="Sproer C."/>
            <person name="Gronow S."/>
            <person name="Severitt S."/>
            <person name="Schroder I."/>
            <person name="Tallon L."/>
            <person name="Sadzewicz L."/>
            <person name="Zhao X."/>
            <person name="Boylan J."/>
            <person name="Ott S."/>
            <person name="Bowen H."/>
            <person name="Vavikolanu K."/>
            <person name="Mehta A."/>
            <person name="Aluvathingal J."/>
            <person name="Nadendla S."/>
            <person name="Lowell S."/>
            <person name="Myers T."/>
            <person name="Yan Y."/>
            <person name="Sichtig H."/>
        </authorList>
    </citation>
    <scope>NUCLEOTIDE SEQUENCE [LARGE SCALE GENOMIC DNA]</scope>
    <source>
        <strain evidence="5 6">FDAARGOS_1212</strain>
        <plasmid evidence="5 6">unnamed3</plasmid>
    </source>
</reference>
<gene>
    <name evidence="5" type="ORF">I6J42_34395</name>
</gene>
<feature type="region of interest" description="Disordered" evidence="3">
    <location>
        <begin position="887"/>
        <end position="916"/>
    </location>
</feature>
<dbReference type="Pfam" id="PF13191">
    <property type="entry name" value="AAA_16"/>
    <property type="match status" value="1"/>
</dbReference>
<feature type="domain" description="HTH luxR-type" evidence="4">
    <location>
        <begin position="940"/>
        <end position="1005"/>
    </location>
</feature>
<dbReference type="SUPFAM" id="SSF46894">
    <property type="entry name" value="C-terminal effector domain of the bipartite response regulators"/>
    <property type="match status" value="1"/>
</dbReference>
<proteinExistence type="predicted"/>
<dbReference type="PANTHER" id="PTHR16305">
    <property type="entry name" value="TESTICULAR SOLUBLE ADENYLYL CYCLASE"/>
    <property type="match status" value="1"/>
</dbReference>
<geneLocation type="plasmid" evidence="5 6">
    <name>unnamed3</name>
</geneLocation>
<sequence>MTDPMPEHDEVFAVAAGAAAAVRSGHARWLTLRAMPGMGRTTLLEETVRRETADGAMAARVVHCTSAESTYPFSLVRRLLPDAGQDVPFTEQPPADEQHTFHRLGARLERIARRQPLLLAVDDLHDADEVSRRWLGYLARRPAGLPVLLLSTECLTRPALALPEAHGTSVLLRPLSDSAVARLARRAGYEAGCGAGDAATALCVRAGAGNPTLVRALLADFADLAKLSDPSTLCGGTEPAGLREHPTGPIRPPRPIPSVVHLHRYRETIARWVTERMDLVARRLCLTLAVGAVGVVGAVGGAGFVGVRDNAHITGPAGADDGSASPGTVRPTSYTAPSGPGLLSQVAAIYPGVRVPAPGSAYLAGLARLFADPLTGEAVLAASDPADLADLHLRFARLLHEQGAPATAVAAHLLHLDRPAEVWMSQCLEDAADALRDAGRPRPAAHLLRRALHGPLTPAHRATLSLRLGALELLHCSDSGVRQLRAALELHTDAAARAAVAPALGQALAAQGRTGLAVQVLHRESMDVDSTELARVLQSVSALIAAHDAVAWRDAVARMRELVSCVPTAIEPLVRALVMEYDAGAGRLSSAEAVRYILPRLSAQVHPQIRTGWLGSAATLLQWADRTQDALALADAWLPPPPAFPDLSDAGLQCLVSVRAEAALMTGDFRRVLAENDPLLKARTAQGLPMPHIVSMVALARFELGWHSAAWRLLAVPRAEHTDSSWEWNELRYARGLLHLDEGDWQAALDAFLACGTGQRARDFVSPVATPWRSGAAHALVGLGRPAQARELAEEDLGHARAWGTPRTVGRALRAHAAALGGRRGLEALSESVALLRTAPAPVELIESLTDLGRARIDAGNGRKGRADLREAHALAVRLLVPGGRTEGHARQVHGAGAQHRQASADQGGGGHESRAGAGRLVRLTEKALRAGAARVTRPAASAGEALSPAERRIVRLAAQGQTNAQIGDALHLARRTVETHLTHAYRKLGVSRRTQLVGRLKGTTGLLDTDSHHG</sequence>
<dbReference type="Proteomes" id="UP000623926">
    <property type="component" value="Plasmid unnamed3"/>
</dbReference>
<evidence type="ECO:0000256" key="1">
    <source>
        <dbReference type="ARBA" id="ARBA00022741"/>
    </source>
</evidence>
<dbReference type="SMART" id="SM00421">
    <property type="entry name" value="HTH_LUXR"/>
    <property type="match status" value="1"/>
</dbReference>
<dbReference type="InterPro" id="IPR036388">
    <property type="entry name" value="WH-like_DNA-bd_sf"/>
</dbReference>
<evidence type="ECO:0000313" key="6">
    <source>
        <dbReference type="Proteomes" id="UP000623926"/>
    </source>
</evidence>
<keyword evidence="2" id="KW-0067">ATP-binding</keyword>
<dbReference type="InterPro" id="IPR027417">
    <property type="entry name" value="P-loop_NTPase"/>
</dbReference>
<name>A0ABD7D8K5_9ACTN</name>
<dbReference type="EMBL" id="CP070247">
    <property type="protein sequence ID" value="QRV39171.1"/>
    <property type="molecule type" value="Genomic_DNA"/>
</dbReference>
<dbReference type="Pfam" id="PF00196">
    <property type="entry name" value="GerE"/>
    <property type="match status" value="1"/>
</dbReference>
<dbReference type="RefSeq" id="WP_205030187.1">
    <property type="nucleotide sequence ID" value="NZ_CP070247.1"/>
</dbReference>
<dbReference type="InterPro" id="IPR016032">
    <property type="entry name" value="Sig_transdc_resp-reg_C-effctor"/>
</dbReference>
<protein>
    <submittedName>
        <fullName evidence="5">AAA family ATPase</fullName>
    </submittedName>
</protein>
<dbReference type="InterPro" id="IPR000792">
    <property type="entry name" value="Tscrpt_reg_LuxR_C"/>
</dbReference>
<dbReference type="Gene3D" id="3.40.50.300">
    <property type="entry name" value="P-loop containing nucleotide triphosphate hydrolases"/>
    <property type="match status" value="1"/>
</dbReference>
<evidence type="ECO:0000256" key="3">
    <source>
        <dbReference type="SAM" id="MobiDB-lite"/>
    </source>
</evidence>
<evidence type="ECO:0000313" key="5">
    <source>
        <dbReference type="EMBL" id="QRV39171.1"/>
    </source>
</evidence>
<evidence type="ECO:0000256" key="2">
    <source>
        <dbReference type="ARBA" id="ARBA00022840"/>
    </source>
</evidence>
<evidence type="ECO:0000259" key="4">
    <source>
        <dbReference type="PROSITE" id="PS50043"/>
    </source>
</evidence>
<dbReference type="PRINTS" id="PR00038">
    <property type="entry name" value="HTHLUXR"/>
</dbReference>
<dbReference type="GO" id="GO:0005524">
    <property type="term" value="F:ATP binding"/>
    <property type="evidence" value="ECO:0007669"/>
    <property type="project" value="UniProtKB-KW"/>
</dbReference>
<dbReference type="PANTHER" id="PTHR16305:SF35">
    <property type="entry name" value="TRANSCRIPTIONAL ACTIVATOR DOMAIN"/>
    <property type="match status" value="1"/>
</dbReference>
<dbReference type="SUPFAM" id="SSF52540">
    <property type="entry name" value="P-loop containing nucleoside triphosphate hydrolases"/>
    <property type="match status" value="1"/>
</dbReference>
<dbReference type="PROSITE" id="PS00622">
    <property type="entry name" value="HTH_LUXR_1"/>
    <property type="match status" value="1"/>
</dbReference>